<dbReference type="Proteomes" id="UP000264294">
    <property type="component" value="Unassembled WGS sequence"/>
</dbReference>
<evidence type="ECO:0000313" key="7">
    <source>
        <dbReference type="EMBL" id="KFN04306.1"/>
    </source>
</evidence>
<keyword evidence="2" id="KW-0805">Transcription regulation</keyword>
<comment type="similarity">
    <text evidence="1">Belongs to the sigma-70 factor family. ECF subfamily.</text>
</comment>
<gene>
    <name evidence="8" type="ORF">D0U04_13040</name>
    <name evidence="7" type="ORF">DJ93_3152</name>
</gene>
<dbReference type="EMBL" id="QVOD01000013">
    <property type="protein sequence ID" value="RFT66599.1"/>
    <property type="molecule type" value="Genomic_DNA"/>
</dbReference>
<reference evidence="7 9" key="1">
    <citation type="submission" date="2014-04" db="EMBL/GenBank/DDBJ databases">
        <authorList>
            <person name="Bishop-Lilly K.A."/>
            <person name="Broomall S.M."/>
            <person name="Chain P.S."/>
            <person name="Chertkov O."/>
            <person name="Coyne S.R."/>
            <person name="Daligault H.E."/>
            <person name="Davenport K.W."/>
            <person name="Erkkila T."/>
            <person name="Frey K.G."/>
            <person name="Gibbons H.S."/>
            <person name="Gu W."/>
            <person name="Jaissle J."/>
            <person name="Johnson S.L."/>
            <person name="Koroleva G.I."/>
            <person name="Ladner J.T."/>
            <person name="Lo C.-C."/>
            <person name="Minogue T.D."/>
            <person name="Munk C."/>
            <person name="Palacios G.F."/>
            <person name="Redden C.L."/>
            <person name="Rosenzweig C.N."/>
            <person name="Scholz M.B."/>
            <person name="Teshima H."/>
            <person name="Xu Y."/>
        </authorList>
    </citation>
    <scope>NUCLEOTIDE SEQUENCE [LARGE SCALE GENOMIC DNA]</scope>
    <source>
        <strain evidence="7 9">BHP</strain>
    </source>
</reference>
<evidence type="ECO:0000313" key="8">
    <source>
        <dbReference type="EMBL" id="RFT66599.1"/>
    </source>
</evidence>
<dbReference type="SUPFAM" id="SSF88659">
    <property type="entry name" value="Sigma3 and sigma4 domains of RNA polymerase sigma factors"/>
    <property type="match status" value="1"/>
</dbReference>
<sequence>MKFTNKDYEKMEELYELYEQKIYYVAYSILNNIQQAEDAVQETFITLYKNLEKLHNLNTQELKRYILRIAKNKAIDSYRKNKRHEIFLEEYQRESTEVVDGNIEEWEQRLMSEVQIDTLLKALNESNRQVFKYKVFYNLTYQEISNVMEITEVNVRKQFERARKRVQNIIGGIPNDEFKELQRNI</sequence>
<evidence type="ECO:0000313" key="10">
    <source>
        <dbReference type="Proteomes" id="UP000264294"/>
    </source>
</evidence>
<keyword evidence="3" id="KW-0731">Sigma factor</keyword>
<dbReference type="NCBIfam" id="NF009194">
    <property type="entry name" value="PRK12542.1"/>
    <property type="match status" value="1"/>
</dbReference>
<dbReference type="InterPro" id="IPR013325">
    <property type="entry name" value="RNA_pol_sigma_r2"/>
</dbReference>
<reference evidence="8 10" key="2">
    <citation type="submission" date="2018-08" db="EMBL/GenBank/DDBJ databases">
        <title>Bacillus clarus sp. nov. strain PS00077A.</title>
        <authorList>
            <person name="Mendez Acevedo M."/>
            <person name="Carroll L."/>
            <person name="Mukherjee M."/>
            <person name="Wiedmann M."/>
            <person name="Kovac J."/>
        </authorList>
    </citation>
    <scope>NUCLEOTIDE SEQUENCE [LARGE SCALE GENOMIC DNA]</scope>
    <source>
        <strain evidence="8 10">PS00077A</strain>
    </source>
</reference>
<dbReference type="EMBL" id="JMQC01000008">
    <property type="protein sequence ID" value="KFN04306.1"/>
    <property type="molecule type" value="Genomic_DNA"/>
</dbReference>
<feature type="domain" description="RNA polymerase sigma-70 region 2" evidence="5">
    <location>
        <begin position="14"/>
        <end position="83"/>
    </location>
</feature>
<dbReference type="GO" id="GO:0016987">
    <property type="term" value="F:sigma factor activity"/>
    <property type="evidence" value="ECO:0007669"/>
    <property type="project" value="UniProtKB-KW"/>
</dbReference>
<dbReference type="RefSeq" id="WP_042981915.1">
    <property type="nucleotide sequence ID" value="NZ_JMQC01000008.1"/>
</dbReference>
<dbReference type="Gene3D" id="1.10.1740.10">
    <property type="match status" value="1"/>
</dbReference>
<dbReference type="InterPro" id="IPR007627">
    <property type="entry name" value="RNA_pol_sigma70_r2"/>
</dbReference>
<evidence type="ECO:0000256" key="2">
    <source>
        <dbReference type="ARBA" id="ARBA00023015"/>
    </source>
</evidence>
<dbReference type="AlphaFoldDB" id="A0A090ZJB1"/>
<keyword evidence="4" id="KW-0804">Transcription</keyword>
<organism evidence="7 9">
    <name type="scientific">Bacillus clarus</name>
    <dbReference type="NCBI Taxonomy" id="2338372"/>
    <lineage>
        <taxon>Bacteria</taxon>
        <taxon>Bacillati</taxon>
        <taxon>Bacillota</taxon>
        <taxon>Bacilli</taxon>
        <taxon>Bacillales</taxon>
        <taxon>Bacillaceae</taxon>
        <taxon>Bacillus</taxon>
        <taxon>Bacillus cereus group</taxon>
    </lineage>
</organism>
<dbReference type="InterPro" id="IPR013249">
    <property type="entry name" value="RNA_pol_sigma70_r4_t2"/>
</dbReference>
<proteinExistence type="inferred from homology"/>
<dbReference type="Proteomes" id="UP000029389">
    <property type="component" value="Unassembled WGS sequence"/>
</dbReference>
<evidence type="ECO:0000256" key="3">
    <source>
        <dbReference type="ARBA" id="ARBA00023082"/>
    </source>
</evidence>
<dbReference type="PANTHER" id="PTHR43133:SF60">
    <property type="entry name" value="RNA POLYMERASE SIGMA FACTOR SIGV"/>
    <property type="match status" value="1"/>
</dbReference>
<dbReference type="SUPFAM" id="SSF88946">
    <property type="entry name" value="Sigma2 domain of RNA polymerase sigma factors"/>
    <property type="match status" value="1"/>
</dbReference>
<dbReference type="STRING" id="1405.B7492_03595"/>
<name>A0A090ZJB1_9BACI</name>
<dbReference type="NCBIfam" id="TIGR02937">
    <property type="entry name" value="sigma70-ECF"/>
    <property type="match status" value="1"/>
</dbReference>
<evidence type="ECO:0000256" key="4">
    <source>
        <dbReference type="ARBA" id="ARBA00023163"/>
    </source>
</evidence>
<dbReference type="InterPro" id="IPR014284">
    <property type="entry name" value="RNA_pol_sigma-70_dom"/>
</dbReference>
<evidence type="ECO:0000259" key="5">
    <source>
        <dbReference type="Pfam" id="PF04542"/>
    </source>
</evidence>
<evidence type="ECO:0000259" key="6">
    <source>
        <dbReference type="Pfam" id="PF08281"/>
    </source>
</evidence>
<dbReference type="InterPro" id="IPR039425">
    <property type="entry name" value="RNA_pol_sigma-70-like"/>
</dbReference>
<accession>A0A090ZJB1</accession>
<dbReference type="Pfam" id="PF08281">
    <property type="entry name" value="Sigma70_r4_2"/>
    <property type="match status" value="1"/>
</dbReference>
<dbReference type="GO" id="GO:0003677">
    <property type="term" value="F:DNA binding"/>
    <property type="evidence" value="ECO:0007669"/>
    <property type="project" value="InterPro"/>
</dbReference>
<dbReference type="InterPro" id="IPR036388">
    <property type="entry name" value="WH-like_DNA-bd_sf"/>
</dbReference>
<dbReference type="Gene3D" id="1.10.10.10">
    <property type="entry name" value="Winged helix-like DNA-binding domain superfamily/Winged helix DNA-binding domain"/>
    <property type="match status" value="1"/>
</dbReference>
<protein>
    <submittedName>
        <fullName evidence="7 8">RNA polymerase sigma factor</fullName>
    </submittedName>
</protein>
<evidence type="ECO:0000256" key="1">
    <source>
        <dbReference type="ARBA" id="ARBA00010641"/>
    </source>
</evidence>
<keyword evidence="10" id="KW-1185">Reference proteome</keyword>
<dbReference type="PANTHER" id="PTHR43133">
    <property type="entry name" value="RNA POLYMERASE ECF-TYPE SIGMA FACTO"/>
    <property type="match status" value="1"/>
</dbReference>
<dbReference type="InterPro" id="IPR013324">
    <property type="entry name" value="RNA_pol_sigma_r3/r4-like"/>
</dbReference>
<feature type="domain" description="RNA polymerase sigma factor 70 region 4 type 2" evidence="6">
    <location>
        <begin position="115"/>
        <end position="165"/>
    </location>
</feature>
<evidence type="ECO:0000313" key="9">
    <source>
        <dbReference type="Proteomes" id="UP000029389"/>
    </source>
</evidence>
<dbReference type="Pfam" id="PF04542">
    <property type="entry name" value="Sigma70_r2"/>
    <property type="match status" value="1"/>
</dbReference>
<comment type="caution">
    <text evidence="7">The sequence shown here is derived from an EMBL/GenBank/DDBJ whole genome shotgun (WGS) entry which is preliminary data.</text>
</comment>
<dbReference type="GO" id="GO:0006352">
    <property type="term" value="P:DNA-templated transcription initiation"/>
    <property type="evidence" value="ECO:0007669"/>
    <property type="project" value="InterPro"/>
</dbReference>
<dbReference type="PATRIC" id="fig|1405.8.peg.3260"/>